<feature type="region of interest" description="Disordered" evidence="1">
    <location>
        <begin position="312"/>
        <end position="406"/>
    </location>
</feature>
<feature type="compositionally biased region" description="Basic residues" evidence="1">
    <location>
        <begin position="440"/>
        <end position="469"/>
    </location>
</feature>
<gene>
    <name evidence="2" type="ORF">M0813_16756</name>
</gene>
<reference evidence="2" key="1">
    <citation type="submission" date="2022-08" db="EMBL/GenBank/DDBJ databases">
        <title>Novel sulfate-reducing endosymbionts in the free-living metamonad Anaeramoeba.</title>
        <authorList>
            <person name="Jerlstrom-Hultqvist J."/>
            <person name="Cepicka I."/>
            <person name="Gallot-Lavallee L."/>
            <person name="Salas-Leiva D."/>
            <person name="Curtis B.A."/>
            <person name="Zahonova K."/>
            <person name="Pipaliya S."/>
            <person name="Dacks J."/>
            <person name="Roger A.J."/>
        </authorList>
    </citation>
    <scope>NUCLEOTIDE SEQUENCE</scope>
    <source>
        <strain evidence="2">Schooner1</strain>
    </source>
</reference>
<dbReference type="EMBL" id="JAOAOG010000094">
    <property type="protein sequence ID" value="KAJ6249746.1"/>
    <property type="molecule type" value="Genomic_DNA"/>
</dbReference>
<feature type="region of interest" description="Disordered" evidence="1">
    <location>
        <begin position="1"/>
        <end position="20"/>
    </location>
</feature>
<dbReference type="Proteomes" id="UP001150062">
    <property type="component" value="Unassembled WGS sequence"/>
</dbReference>
<feature type="compositionally biased region" description="Polar residues" evidence="1">
    <location>
        <begin position="383"/>
        <end position="392"/>
    </location>
</feature>
<sequence>MSSNNLNLANQRSNLEPTNKQYVNLNINRETNKPIQTHTQKSNLSGGEQKSQQQVKQIEINTTANKEIILNNPLNLPKIVEKDNYTNSTSTNLPRPNNEIEDISSKQNLTEKNQEGLSSNDQSRNQFVKEKNLQTRIPKTPQNIRKELISPKYSLSTEVYLSEDVSVDNEAEKTLKLYTEQLNLEDKKAVERLKKNFYKFGLLFKGETNRINVAISLLEELNILPKYGTSFNLTKSINNYSIIHAGCCQKPIRPIFEADEIMLLLDFCKNRLVYNCRERHREITHKRRINQVQTNNHPKNSQKKKRNNFFFTPQKNKEDQTETSFFQDNSSKSKNINKKSRSVVKNSPQIDDVDSYDCNSSEKNNKALSSSFSESSSEMENQIEINLDNNYFNKEDNEVDESTGEDMNFQDLSEISSMESDFQTKYSNKLPNQNNDKTSLKKRKQRKRKPKKTPSKNGKNYKKKRKSKIIHLEDSPPMCPYCYEPKDINGHPLECTKLQSIIKTELQKHKFSYIITKLNVKTCLEGKEVIDLFIDNSKCKATTVLKKYFDVLSNTSGKKTKVGYEGRLAKNKHLKILIENQQKRKKILFENIDPQNPESQFFSREKNSEKKLKDILNILILKTLGLYQRRSKLPSSVYRMIKKYIQVLIANEEQTQSHKKKTYSNENFIFKIEHKAFKIDIDSDEFRIIKKRIKQILKLKKFHNNSKKNKK</sequence>
<accession>A0ABQ8YYV9</accession>
<comment type="caution">
    <text evidence="2">The sequence shown here is derived from an EMBL/GenBank/DDBJ whole genome shotgun (WGS) entry which is preliminary data.</text>
</comment>
<feature type="compositionally biased region" description="Polar residues" evidence="1">
    <location>
        <begin position="357"/>
        <end position="368"/>
    </location>
</feature>
<feature type="region of interest" description="Disordered" evidence="1">
    <location>
        <begin position="418"/>
        <end position="469"/>
    </location>
</feature>
<evidence type="ECO:0000256" key="1">
    <source>
        <dbReference type="SAM" id="MobiDB-lite"/>
    </source>
</evidence>
<name>A0ABQ8YYV9_9EUKA</name>
<feature type="compositionally biased region" description="Low complexity" evidence="1">
    <location>
        <begin position="369"/>
        <end position="380"/>
    </location>
</feature>
<evidence type="ECO:0000313" key="3">
    <source>
        <dbReference type="Proteomes" id="UP001150062"/>
    </source>
</evidence>
<feature type="region of interest" description="Disordered" evidence="1">
    <location>
        <begin position="28"/>
        <end position="56"/>
    </location>
</feature>
<keyword evidence="3" id="KW-1185">Reference proteome</keyword>
<feature type="compositionally biased region" description="Polar residues" evidence="1">
    <location>
        <begin position="418"/>
        <end position="436"/>
    </location>
</feature>
<evidence type="ECO:0000313" key="2">
    <source>
        <dbReference type="EMBL" id="KAJ6249746.1"/>
    </source>
</evidence>
<protein>
    <submittedName>
        <fullName evidence="2">Uncharacterized protein</fullName>
    </submittedName>
</protein>
<organism evidence="2 3">
    <name type="scientific">Anaeramoeba flamelloides</name>
    <dbReference type="NCBI Taxonomy" id="1746091"/>
    <lineage>
        <taxon>Eukaryota</taxon>
        <taxon>Metamonada</taxon>
        <taxon>Anaeramoebidae</taxon>
        <taxon>Anaeramoeba</taxon>
    </lineage>
</organism>
<proteinExistence type="predicted"/>